<dbReference type="CDD" id="cd06558">
    <property type="entry name" value="crotonase-like"/>
    <property type="match status" value="1"/>
</dbReference>
<dbReference type="PANTHER" id="PTHR11941:SF54">
    <property type="entry name" value="ENOYL-COA HYDRATASE, MITOCHONDRIAL"/>
    <property type="match status" value="1"/>
</dbReference>
<dbReference type="InterPro" id="IPR014748">
    <property type="entry name" value="Enoyl-CoA_hydra_C"/>
</dbReference>
<accession>A0ABZ0PG77</accession>
<sequence length="261" mass="27464">MSSSATDPGLREERAGRALLLTLDRPAAGNALDEATILALRARLDHAARDETLNCVILCGTGRFFCAGGDLKAYRALENAAALERVFGAARALLDAIEAHPLPVIAAIDGYALGGGAELALACDLRVAGAGAVLGFPQLRLGIIPGWDGTERLAARVGRGTAMRLLLTGERLTAEAAQAMGLVELVAENAREAALRLAADLEAAAPLAIRGAKQALSTLELPRAEARNLAAGVFARLWFTEDHREAERAFAEKREAVFHGR</sequence>
<evidence type="ECO:0000256" key="3">
    <source>
        <dbReference type="RuleBase" id="RU003707"/>
    </source>
</evidence>
<dbReference type="Gene3D" id="1.10.12.10">
    <property type="entry name" value="Lyase 2-enoyl-coa Hydratase, Chain A, domain 2"/>
    <property type="match status" value="1"/>
</dbReference>
<gene>
    <name evidence="4" type="ORF">R9Z33_21485</name>
</gene>
<protein>
    <submittedName>
        <fullName evidence="4">Enoyl-CoA hydratase/isomerase family protein</fullName>
    </submittedName>
</protein>
<dbReference type="PANTHER" id="PTHR11941">
    <property type="entry name" value="ENOYL-COA HYDRATASE-RELATED"/>
    <property type="match status" value="1"/>
</dbReference>
<comment type="similarity">
    <text evidence="1 3">Belongs to the enoyl-CoA hydratase/isomerase family.</text>
</comment>
<evidence type="ECO:0000256" key="2">
    <source>
        <dbReference type="ARBA" id="ARBA00023239"/>
    </source>
</evidence>
<dbReference type="Proteomes" id="UP001305521">
    <property type="component" value="Chromosome"/>
</dbReference>
<dbReference type="InterPro" id="IPR018376">
    <property type="entry name" value="Enoyl-CoA_hyd/isom_CS"/>
</dbReference>
<dbReference type="InterPro" id="IPR029045">
    <property type="entry name" value="ClpP/crotonase-like_dom_sf"/>
</dbReference>
<dbReference type="Gene3D" id="3.90.226.10">
    <property type="entry name" value="2-enoyl-CoA Hydratase, Chain A, domain 1"/>
    <property type="match status" value="1"/>
</dbReference>
<reference evidence="4 5" key="1">
    <citation type="submission" date="2023-11" db="EMBL/GenBank/DDBJ databases">
        <title>Arctic aerobic anoxygenic photoheterotroph Sediminicoccus rosea KRV36 adapts its photosynthesis to long days of polar summer.</title>
        <authorList>
            <person name="Tomasch J."/>
            <person name="Kopejtka K."/>
            <person name="Bily T."/>
            <person name="Gardiner A.T."/>
            <person name="Gardian Z."/>
            <person name="Shivaramu S."/>
            <person name="Koblizek M."/>
            <person name="Engelhardt F."/>
            <person name="Kaftan D."/>
        </authorList>
    </citation>
    <scope>NUCLEOTIDE SEQUENCE [LARGE SCALE GENOMIC DNA]</scope>
    <source>
        <strain evidence="4 5">R-30</strain>
    </source>
</reference>
<dbReference type="PROSITE" id="PS00166">
    <property type="entry name" value="ENOYL_COA_HYDRATASE"/>
    <property type="match status" value="1"/>
</dbReference>
<keyword evidence="2" id="KW-0456">Lyase</keyword>
<dbReference type="InterPro" id="IPR001753">
    <property type="entry name" value="Enoyl-CoA_hydra/iso"/>
</dbReference>
<keyword evidence="5" id="KW-1185">Reference proteome</keyword>
<evidence type="ECO:0000313" key="5">
    <source>
        <dbReference type="Proteomes" id="UP001305521"/>
    </source>
</evidence>
<name>A0ABZ0PG77_9PROT</name>
<proteinExistence type="inferred from homology"/>
<dbReference type="EMBL" id="CP137852">
    <property type="protein sequence ID" value="WPB84654.1"/>
    <property type="molecule type" value="Genomic_DNA"/>
</dbReference>
<evidence type="ECO:0000313" key="4">
    <source>
        <dbReference type="EMBL" id="WPB84654.1"/>
    </source>
</evidence>
<dbReference type="Pfam" id="PF00378">
    <property type="entry name" value="ECH_1"/>
    <property type="match status" value="1"/>
</dbReference>
<evidence type="ECO:0000256" key="1">
    <source>
        <dbReference type="ARBA" id="ARBA00005254"/>
    </source>
</evidence>
<dbReference type="SUPFAM" id="SSF52096">
    <property type="entry name" value="ClpP/crotonase"/>
    <property type="match status" value="1"/>
</dbReference>
<dbReference type="RefSeq" id="WP_318648618.1">
    <property type="nucleotide sequence ID" value="NZ_CP137852.1"/>
</dbReference>
<organism evidence="4 5">
    <name type="scientific">Sediminicoccus rosea</name>
    <dbReference type="NCBI Taxonomy" id="1225128"/>
    <lineage>
        <taxon>Bacteria</taxon>
        <taxon>Pseudomonadati</taxon>
        <taxon>Pseudomonadota</taxon>
        <taxon>Alphaproteobacteria</taxon>
        <taxon>Acetobacterales</taxon>
        <taxon>Roseomonadaceae</taxon>
        <taxon>Sediminicoccus</taxon>
    </lineage>
</organism>